<evidence type="ECO:0000313" key="1">
    <source>
        <dbReference type="EMBL" id="PKU78191.1"/>
    </source>
</evidence>
<sequence>MFNKFFWGSKVNSKAIHWAAWNKVCGVLDEGGLGCKSLFETALLFSHKLWFSFRAKVSLWARFMNVKYCNNMNPLLCVFKNTDSFTWKRLCNIKWEAENFVQWGLGRGDIFFWQDKWLGDYSIDSYLSTHTLESCKVSSFIMNNVWNVEKLNSCVPNCLVDIIKEIPLQVSCNDSILCSATSNGKFHLGKIWDKVRISYDKNPRFTAIWHSSFPLLILRLFGDV</sequence>
<dbReference type="AlphaFoldDB" id="A0A2I0WRB6"/>
<keyword evidence="2" id="KW-1185">Reference proteome</keyword>
<protein>
    <submittedName>
        <fullName evidence="1">Ribonuclease H protein</fullName>
    </submittedName>
</protein>
<gene>
    <name evidence="1" type="ORF">MA16_Dca012311</name>
</gene>
<dbReference type="Proteomes" id="UP000233837">
    <property type="component" value="Unassembled WGS sequence"/>
</dbReference>
<dbReference type="STRING" id="906689.A0A2I0WRB6"/>
<evidence type="ECO:0000313" key="2">
    <source>
        <dbReference type="Proteomes" id="UP000233837"/>
    </source>
</evidence>
<name>A0A2I0WRB6_9ASPA</name>
<reference evidence="1 2" key="1">
    <citation type="journal article" date="2016" name="Sci. Rep.">
        <title>The Dendrobium catenatum Lindl. genome sequence provides insights into polysaccharide synthase, floral development and adaptive evolution.</title>
        <authorList>
            <person name="Zhang G.Q."/>
            <person name="Xu Q."/>
            <person name="Bian C."/>
            <person name="Tsai W.C."/>
            <person name="Yeh C.M."/>
            <person name="Liu K.W."/>
            <person name="Yoshida K."/>
            <person name="Zhang L.S."/>
            <person name="Chang S.B."/>
            <person name="Chen F."/>
            <person name="Shi Y."/>
            <person name="Su Y.Y."/>
            <person name="Zhang Y.Q."/>
            <person name="Chen L.J."/>
            <person name="Yin Y."/>
            <person name="Lin M."/>
            <person name="Huang H."/>
            <person name="Deng H."/>
            <person name="Wang Z.W."/>
            <person name="Zhu S.L."/>
            <person name="Zhao X."/>
            <person name="Deng C."/>
            <person name="Niu S.C."/>
            <person name="Huang J."/>
            <person name="Wang M."/>
            <person name="Liu G.H."/>
            <person name="Yang H.J."/>
            <person name="Xiao X.J."/>
            <person name="Hsiao Y.Y."/>
            <person name="Wu W.L."/>
            <person name="Chen Y.Y."/>
            <person name="Mitsuda N."/>
            <person name="Ohme-Takagi M."/>
            <person name="Luo Y.B."/>
            <person name="Van de Peer Y."/>
            <person name="Liu Z.J."/>
        </authorList>
    </citation>
    <scope>NUCLEOTIDE SEQUENCE [LARGE SCALE GENOMIC DNA]</scope>
    <source>
        <tissue evidence="1">The whole plant</tissue>
    </source>
</reference>
<dbReference type="EMBL" id="KZ502472">
    <property type="protein sequence ID" value="PKU78191.1"/>
    <property type="molecule type" value="Genomic_DNA"/>
</dbReference>
<proteinExistence type="predicted"/>
<reference evidence="1 2" key="2">
    <citation type="journal article" date="2017" name="Nature">
        <title>The Apostasia genome and the evolution of orchids.</title>
        <authorList>
            <person name="Zhang G.Q."/>
            <person name="Liu K.W."/>
            <person name="Li Z."/>
            <person name="Lohaus R."/>
            <person name="Hsiao Y.Y."/>
            <person name="Niu S.C."/>
            <person name="Wang J.Y."/>
            <person name="Lin Y.C."/>
            <person name="Xu Q."/>
            <person name="Chen L.J."/>
            <person name="Yoshida K."/>
            <person name="Fujiwara S."/>
            <person name="Wang Z.W."/>
            <person name="Zhang Y.Q."/>
            <person name="Mitsuda N."/>
            <person name="Wang M."/>
            <person name="Liu G.H."/>
            <person name="Pecoraro L."/>
            <person name="Huang H.X."/>
            <person name="Xiao X.J."/>
            <person name="Lin M."/>
            <person name="Wu X.Y."/>
            <person name="Wu W.L."/>
            <person name="Chen Y.Y."/>
            <person name="Chang S.B."/>
            <person name="Sakamoto S."/>
            <person name="Ohme-Takagi M."/>
            <person name="Yagi M."/>
            <person name="Zeng S.J."/>
            <person name="Shen C.Y."/>
            <person name="Yeh C.M."/>
            <person name="Luo Y.B."/>
            <person name="Tsai W.C."/>
            <person name="Van de Peer Y."/>
            <person name="Liu Z.J."/>
        </authorList>
    </citation>
    <scope>NUCLEOTIDE SEQUENCE [LARGE SCALE GENOMIC DNA]</scope>
    <source>
        <tissue evidence="1">The whole plant</tissue>
    </source>
</reference>
<accession>A0A2I0WRB6</accession>
<organism evidence="1 2">
    <name type="scientific">Dendrobium catenatum</name>
    <dbReference type="NCBI Taxonomy" id="906689"/>
    <lineage>
        <taxon>Eukaryota</taxon>
        <taxon>Viridiplantae</taxon>
        <taxon>Streptophyta</taxon>
        <taxon>Embryophyta</taxon>
        <taxon>Tracheophyta</taxon>
        <taxon>Spermatophyta</taxon>
        <taxon>Magnoliopsida</taxon>
        <taxon>Liliopsida</taxon>
        <taxon>Asparagales</taxon>
        <taxon>Orchidaceae</taxon>
        <taxon>Epidendroideae</taxon>
        <taxon>Malaxideae</taxon>
        <taxon>Dendrobiinae</taxon>
        <taxon>Dendrobium</taxon>
    </lineage>
</organism>